<dbReference type="PRINTS" id="PR00099">
    <property type="entry name" value="CPSGATASE"/>
</dbReference>
<comment type="caution">
    <text evidence="13">The sequence shown here is derived from an EMBL/GenBank/DDBJ whole genome shotgun (WGS) entry which is preliminary data.</text>
</comment>
<evidence type="ECO:0000256" key="11">
    <source>
        <dbReference type="ARBA" id="ARBA00078909"/>
    </source>
</evidence>
<evidence type="ECO:0000259" key="12">
    <source>
        <dbReference type="Pfam" id="PF00117"/>
    </source>
</evidence>
<dbReference type="GO" id="GO:0009279">
    <property type="term" value="C:cell outer membrane"/>
    <property type="evidence" value="ECO:0007669"/>
    <property type="project" value="UniProtKB-SubCell"/>
</dbReference>
<name>A0A6L2ZL24_9ENTR</name>
<evidence type="ECO:0000256" key="7">
    <source>
        <dbReference type="ARBA" id="ARBA00053037"/>
    </source>
</evidence>
<evidence type="ECO:0000313" key="13">
    <source>
        <dbReference type="EMBL" id="GFN45446.1"/>
    </source>
</evidence>
<comment type="function">
    <text evidence="7">Part of a heterodimeric complex that catalyzes the two-step biosynthesis of 4-amino-4-deoxychorismate (ADC), a precursor of p-aminobenzoate (PABA) and tetrahydrofolate. In the first step, a glutamine amidotransferase (PabA) generates ammonia as a substrate that, along with chorismate, is used in the second step, catalyzed by aminodeoxychorismate synthase (PabB) to produce ADC. PabA converts glutamine into glutamate only in the presence of stoichiometric amounts of PabB.</text>
</comment>
<dbReference type="GO" id="GO:0046820">
    <property type="term" value="F:4-amino-4-deoxychorismate synthase activity"/>
    <property type="evidence" value="ECO:0007669"/>
    <property type="project" value="TreeGrafter"/>
</dbReference>
<evidence type="ECO:0000256" key="4">
    <source>
        <dbReference type="ARBA" id="ARBA00022962"/>
    </source>
</evidence>
<dbReference type="Proteomes" id="UP000504714">
    <property type="component" value="Unassembled WGS sequence"/>
</dbReference>
<dbReference type="PRINTS" id="PR00097">
    <property type="entry name" value="ANTSNTHASEII"/>
</dbReference>
<dbReference type="Gene3D" id="2.40.170.20">
    <property type="entry name" value="TonB-dependent receptor, beta-barrel domain"/>
    <property type="match status" value="1"/>
</dbReference>
<dbReference type="CDD" id="cd01743">
    <property type="entry name" value="GATase1_Anthranilate_Synthase"/>
    <property type="match status" value="1"/>
</dbReference>
<dbReference type="GO" id="GO:0046654">
    <property type="term" value="P:tetrahydrofolate biosynthetic process"/>
    <property type="evidence" value="ECO:0007669"/>
    <property type="project" value="TreeGrafter"/>
</dbReference>
<keyword evidence="5" id="KW-0472">Membrane</keyword>
<evidence type="ECO:0000256" key="10">
    <source>
        <dbReference type="ARBA" id="ARBA00075800"/>
    </source>
</evidence>
<keyword evidence="4" id="KW-0315">Glutamine amidotransferase</keyword>
<sequence>MAYRWDKQIKISAGIDNLLNKNYSEHLNLAGNGGFGYAAKTAINEPGRTAWIKLDVTFLKTEFTMLLLIDNYDSFTYNLYQYFCELGTQVLVKRNDELQLDDIEHLAPSHLVISPGPCSPNEAGISLSVIRHFADTLPILGVCLGHQALGQALGAKVIRARQAMHGKTSTIRHNNSGVFYGLNQPLVVTRYHSLVIDKCSLPDCFELTAWTEQNGIIDEIMGIQHRSLPLHGVQFHPESILSEQGHALLNNFLKI</sequence>
<dbReference type="GO" id="GO:0000162">
    <property type="term" value="P:L-tryptophan biosynthetic process"/>
    <property type="evidence" value="ECO:0007669"/>
    <property type="project" value="TreeGrafter"/>
</dbReference>
<comment type="subcellular location">
    <subcellularLocation>
        <location evidence="1">Cell outer membrane</location>
    </subcellularLocation>
</comment>
<evidence type="ECO:0000256" key="9">
    <source>
        <dbReference type="ARBA" id="ARBA00070460"/>
    </source>
</evidence>
<dbReference type="InterPro" id="IPR017926">
    <property type="entry name" value="GATASE"/>
</dbReference>
<dbReference type="NCBIfam" id="NF005271">
    <property type="entry name" value="PRK06774.1"/>
    <property type="match status" value="1"/>
</dbReference>
<comment type="subunit">
    <text evidence="8">Monomer. Heterodimer consisting of two non-identical subunits: a glutamine amidotransferase subunit (PabA) and a aminodeoxychorismate synthase subunit (PabB).</text>
</comment>
<dbReference type="PANTHER" id="PTHR43418:SF4">
    <property type="entry name" value="MULTIFUNCTIONAL TRYPTOPHAN BIOSYNTHESIS PROTEIN"/>
    <property type="match status" value="1"/>
</dbReference>
<dbReference type="GO" id="GO:0005829">
    <property type="term" value="C:cytosol"/>
    <property type="evidence" value="ECO:0007669"/>
    <property type="project" value="TreeGrafter"/>
</dbReference>
<evidence type="ECO:0000256" key="5">
    <source>
        <dbReference type="ARBA" id="ARBA00023136"/>
    </source>
</evidence>
<evidence type="ECO:0000313" key="14">
    <source>
        <dbReference type="Proteomes" id="UP000504714"/>
    </source>
</evidence>
<evidence type="ECO:0000256" key="1">
    <source>
        <dbReference type="ARBA" id="ARBA00004442"/>
    </source>
</evidence>
<evidence type="ECO:0000256" key="6">
    <source>
        <dbReference type="ARBA" id="ARBA00023237"/>
    </source>
</evidence>
<evidence type="ECO:0000256" key="2">
    <source>
        <dbReference type="ARBA" id="ARBA00005009"/>
    </source>
</evidence>
<dbReference type="PRINTS" id="PR00096">
    <property type="entry name" value="GATASE"/>
</dbReference>
<organism evidence="13 14">
    <name type="scientific">Candidatus Regiella insecticola</name>
    <dbReference type="NCBI Taxonomy" id="138073"/>
    <lineage>
        <taxon>Bacteria</taxon>
        <taxon>Pseudomonadati</taxon>
        <taxon>Pseudomonadota</taxon>
        <taxon>Gammaproteobacteria</taxon>
        <taxon>Enterobacterales</taxon>
        <taxon>Enterobacteriaceae</taxon>
        <taxon>aphid secondary symbionts</taxon>
        <taxon>Candidatus Regiella</taxon>
    </lineage>
</organism>
<evidence type="ECO:0000256" key="8">
    <source>
        <dbReference type="ARBA" id="ARBA00062013"/>
    </source>
</evidence>
<evidence type="ECO:0000256" key="3">
    <source>
        <dbReference type="ARBA" id="ARBA00022909"/>
    </source>
</evidence>
<dbReference type="EMBL" id="BLXO01000001">
    <property type="protein sequence ID" value="GFN45446.1"/>
    <property type="molecule type" value="Genomic_DNA"/>
</dbReference>
<feature type="domain" description="Glutamine amidotransferase" evidence="12">
    <location>
        <begin position="67"/>
        <end position="253"/>
    </location>
</feature>
<comment type="pathway">
    <text evidence="2">Cofactor biosynthesis; tetrahydrofolate biosynthesis; 4-aminobenzoate from chorismate: step 1/2.</text>
</comment>
<keyword evidence="3" id="KW-0289">Folate biosynthesis</keyword>
<dbReference type="InterPro" id="IPR006221">
    <property type="entry name" value="TrpG/PapA_dom"/>
</dbReference>
<dbReference type="SUPFAM" id="SSF56935">
    <property type="entry name" value="Porins"/>
    <property type="match status" value="1"/>
</dbReference>
<dbReference type="PANTHER" id="PTHR43418">
    <property type="entry name" value="MULTIFUNCTIONAL TRYPTOPHAN BIOSYNTHESIS PROTEIN-RELATED"/>
    <property type="match status" value="1"/>
</dbReference>
<dbReference type="GO" id="GO:0004049">
    <property type="term" value="F:anthranilate synthase activity"/>
    <property type="evidence" value="ECO:0007669"/>
    <property type="project" value="TreeGrafter"/>
</dbReference>
<dbReference type="Gene3D" id="3.40.50.880">
    <property type="match status" value="1"/>
</dbReference>
<proteinExistence type="predicted"/>
<dbReference type="SUPFAM" id="SSF52317">
    <property type="entry name" value="Class I glutamine amidotransferase-like"/>
    <property type="match status" value="1"/>
</dbReference>
<gene>
    <name evidence="13" type="primary">pabA</name>
    <name evidence="13" type="ORF">RINTU1_06200</name>
</gene>
<dbReference type="FunFam" id="3.40.50.880:FF:000003">
    <property type="entry name" value="Anthranilate synthase component II"/>
    <property type="match status" value="1"/>
</dbReference>
<dbReference type="GO" id="GO:0046656">
    <property type="term" value="P:folic acid biosynthetic process"/>
    <property type="evidence" value="ECO:0007669"/>
    <property type="project" value="UniProtKB-KW"/>
</dbReference>
<dbReference type="NCBIfam" id="TIGR00566">
    <property type="entry name" value="trpG_papA"/>
    <property type="match status" value="1"/>
</dbReference>
<dbReference type="InterPro" id="IPR050472">
    <property type="entry name" value="Anth_synth/Amidotransfase"/>
</dbReference>
<keyword evidence="6" id="KW-0998">Cell outer membrane</keyword>
<accession>A0A6L2ZL24</accession>
<reference evidence="13 14" key="1">
    <citation type="submission" date="2020-06" db="EMBL/GenBank/DDBJ databases">
        <title>The genome sequence of Candidatus Regiella insecticola strain Tut.</title>
        <authorList>
            <person name="Nikoh N."/>
            <person name="Tsuchida T."/>
            <person name="Koga R."/>
            <person name="Oshima K."/>
            <person name="Hattori M."/>
            <person name="Fukatsu T."/>
        </authorList>
    </citation>
    <scope>NUCLEOTIDE SEQUENCE [LARGE SCALE GENOMIC DNA]</scope>
    <source>
        <strain evidence="13 14">Tut</strain>
    </source>
</reference>
<dbReference type="InterPro" id="IPR036942">
    <property type="entry name" value="Beta-barrel_TonB_sf"/>
</dbReference>
<dbReference type="PROSITE" id="PS51273">
    <property type="entry name" value="GATASE_TYPE_1"/>
    <property type="match status" value="1"/>
</dbReference>
<dbReference type="InterPro" id="IPR029062">
    <property type="entry name" value="Class_I_gatase-like"/>
</dbReference>
<dbReference type="AlphaFoldDB" id="A0A6L2ZL24"/>
<protein>
    <recommendedName>
        <fullName evidence="9">Aminodeoxychorismate synthase component 2</fullName>
    </recommendedName>
    <alternativeName>
        <fullName evidence="11">4-amino-4-deoxychorismate synthase component 2</fullName>
    </alternativeName>
    <alternativeName>
        <fullName evidence="10">Aminodeoxychorismate synthase, glutamine amidotransferase component</fullName>
    </alternativeName>
</protein>
<dbReference type="Pfam" id="PF00117">
    <property type="entry name" value="GATase"/>
    <property type="match status" value="1"/>
</dbReference>